<feature type="domain" description="TF-B3" evidence="7">
    <location>
        <begin position="1"/>
        <end position="40"/>
    </location>
</feature>
<dbReference type="EMBL" id="JAUUTY010000260">
    <property type="protein sequence ID" value="KAK1602413.1"/>
    <property type="molecule type" value="Genomic_DNA"/>
</dbReference>
<evidence type="ECO:0000313" key="9">
    <source>
        <dbReference type="Proteomes" id="UP001231189"/>
    </source>
</evidence>
<comment type="caution">
    <text evidence="8">The sequence shown here is derived from an EMBL/GenBank/DDBJ whole genome shotgun (WGS) entry which is preliminary data.</text>
</comment>
<keyword evidence="5" id="KW-0539">Nucleus</keyword>
<feature type="compositionally biased region" description="Pro residues" evidence="6">
    <location>
        <begin position="62"/>
        <end position="72"/>
    </location>
</feature>
<dbReference type="GO" id="GO:0005634">
    <property type="term" value="C:nucleus"/>
    <property type="evidence" value="ECO:0007669"/>
    <property type="project" value="UniProtKB-SubCell"/>
</dbReference>
<dbReference type="Proteomes" id="UP001231189">
    <property type="component" value="Unassembled WGS sequence"/>
</dbReference>
<dbReference type="SUPFAM" id="SSF101936">
    <property type="entry name" value="DNA-binding pseudobarrel domain"/>
    <property type="match status" value="1"/>
</dbReference>
<comment type="subcellular location">
    <subcellularLocation>
        <location evidence="1">Nucleus</location>
    </subcellularLocation>
</comment>
<reference evidence="8" key="1">
    <citation type="submission" date="2023-07" db="EMBL/GenBank/DDBJ databases">
        <title>A chromosome-level genome assembly of Lolium multiflorum.</title>
        <authorList>
            <person name="Chen Y."/>
            <person name="Copetti D."/>
            <person name="Kolliker R."/>
            <person name="Studer B."/>
        </authorList>
    </citation>
    <scope>NUCLEOTIDE SEQUENCE</scope>
    <source>
        <strain evidence="8">02402/16</strain>
        <tissue evidence="8">Leaf</tissue>
    </source>
</reference>
<evidence type="ECO:0000256" key="5">
    <source>
        <dbReference type="ARBA" id="ARBA00023242"/>
    </source>
</evidence>
<keyword evidence="3" id="KW-0238">DNA-binding</keyword>
<keyword evidence="4" id="KW-0804">Transcription</keyword>
<dbReference type="PROSITE" id="PS50863">
    <property type="entry name" value="B3"/>
    <property type="match status" value="1"/>
</dbReference>
<evidence type="ECO:0000256" key="3">
    <source>
        <dbReference type="ARBA" id="ARBA00023125"/>
    </source>
</evidence>
<protein>
    <recommendedName>
        <fullName evidence="7">TF-B3 domain-containing protein</fullName>
    </recommendedName>
</protein>
<keyword evidence="2" id="KW-0805">Transcription regulation</keyword>
<evidence type="ECO:0000259" key="7">
    <source>
        <dbReference type="PROSITE" id="PS50863"/>
    </source>
</evidence>
<dbReference type="GO" id="GO:0003677">
    <property type="term" value="F:DNA binding"/>
    <property type="evidence" value="ECO:0007669"/>
    <property type="project" value="UniProtKB-KW"/>
</dbReference>
<dbReference type="InterPro" id="IPR003340">
    <property type="entry name" value="B3_DNA-bd"/>
</dbReference>
<gene>
    <name evidence="8" type="ORF">QYE76_016742</name>
</gene>
<name>A0AAD8QJR0_LOLMU</name>
<evidence type="ECO:0000256" key="6">
    <source>
        <dbReference type="SAM" id="MobiDB-lite"/>
    </source>
</evidence>
<evidence type="ECO:0000313" key="8">
    <source>
        <dbReference type="EMBL" id="KAK1602413.1"/>
    </source>
</evidence>
<dbReference type="InterPro" id="IPR015300">
    <property type="entry name" value="DNA-bd_pseudobarrel_sf"/>
</dbReference>
<feature type="region of interest" description="Disordered" evidence="6">
    <location>
        <begin position="55"/>
        <end position="76"/>
    </location>
</feature>
<organism evidence="8 9">
    <name type="scientific">Lolium multiflorum</name>
    <name type="common">Italian ryegrass</name>
    <name type="synonym">Lolium perenne subsp. multiflorum</name>
    <dbReference type="NCBI Taxonomy" id="4521"/>
    <lineage>
        <taxon>Eukaryota</taxon>
        <taxon>Viridiplantae</taxon>
        <taxon>Streptophyta</taxon>
        <taxon>Embryophyta</taxon>
        <taxon>Tracheophyta</taxon>
        <taxon>Spermatophyta</taxon>
        <taxon>Magnoliopsida</taxon>
        <taxon>Liliopsida</taxon>
        <taxon>Poales</taxon>
        <taxon>Poaceae</taxon>
        <taxon>BOP clade</taxon>
        <taxon>Pooideae</taxon>
        <taxon>Poodae</taxon>
        <taxon>Poeae</taxon>
        <taxon>Poeae Chloroplast Group 2 (Poeae type)</taxon>
        <taxon>Loliodinae</taxon>
        <taxon>Loliinae</taxon>
        <taxon>Lolium</taxon>
    </lineage>
</organism>
<proteinExistence type="predicted"/>
<dbReference type="AlphaFoldDB" id="A0AAD8QJR0"/>
<accession>A0AAD8QJR0</accession>
<evidence type="ECO:0000256" key="2">
    <source>
        <dbReference type="ARBA" id="ARBA00023015"/>
    </source>
</evidence>
<sequence length="132" mass="14549">MYLHTGWDKFARDLVLEPGCQLTFLNKGDREMIIKVFDDTACRMHYHTVACTVKQEPSPARTQPPPPPPVAPPGKARVAWRWRRSSSCCVGRRRPGPSSMLAAEVGDGGDLICDADLVRADPLLEQRHVGGG</sequence>
<keyword evidence="9" id="KW-1185">Reference proteome</keyword>
<evidence type="ECO:0000256" key="4">
    <source>
        <dbReference type="ARBA" id="ARBA00023163"/>
    </source>
</evidence>
<evidence type="ECO:0000256" key="1">
    <source>
        <dbReference type="ARBA" id="ARBA00004123"/>
    </source>
</evidence>